<gene>
    <name evidence="2" type="ORF">ODALV1_LOCUS19060</name>
</gene>
<name>A0ABP1R6E3_9HEXA</name>
<protein>
    <submittedName>
        <fullName evidence="2">Uncharacterized protein</fullName>
    </submittedName>
</protein>
<keyword evidence="3" id="KW-1185">Reference proteome</keyword>
<feature type="compositionally biased region" description="Low complexity" evidence="1">
    <location>
        <begin position="359"/>
        <end position="369"/>
    </location>
</feature>
<sequence length="466" mass="51223">MMWSVTPGRRKKEEERSRNHERTVNFEVGRNFALTTSIRALQAACNTTRRHLDAETVRKECRIIAENAWSAPEYVLPNSVPMIKVGLIGSPESNRKDCLKAFLGSGYVTLEEGLGCRTKLIMNIGNVPHLVVIREECAAPSPDFTFWVEALIIFANNGTTTTEAEAYVKAMKKLRSPSEVFAVIACVKSEEEQLMEFVPRFRCVWPDAPHFEVDLCNNKNVPEIFHVACQGYLNKKLMSRMPATPMFATPGRPGVTPLQTTGEPTPITRQLFDGHPTPARCDVKERGQALISSGQIKAQGTSSSVQPITSTKKTPPNSLTSQYESRCSRSSSTLVPGSVKGLKSALPVVSALKKSEKVATAAAGSSGSSRKGVRFDSSVPTSPDSEKEFQQTQSSSLKRKSVISPLLNEVLKKPKSEKLQPRKVFSKAAETDVKPKSTIKKRGKKCTVQKNLSVVLESDEDDVIIL</sequence>
<organism evidence="2 3">
    <name type="scientific">Orchesella dallaii</name>
    <dbReference type="NCBI Taxonomy" id="48710"/>
    <lineage>
        <taxon>Eukaryota</taxon>
        <taxon>Metazoa</taxon>
        <taxon>Ecdysozoa</taxon>
        <taxon>Arthropoda</taxon>
        <taxon>Hexapoda</taxon>
        <taxon>Collembola</taxon>
        <taxon>Entomobryomorpha</taxon>
        <taxon>Entomobryoidea</taxon>
        <taxon>Orchesellidae</taxon>
        <taxon>Orchesellinae</taxon>
        <taxon>Orchesella</taxon>
    </lineage>
</organism>
<dbReference type="Proteomes" id="UP001642540">
    <property type="component" value="Unassembled WGS sequence"/>
</dbReference>
<evidence type="ECO:0000313" key="2">
    <source>
        <dbReference type="EMBL" id="CAL8120704.1"/>
    </source>
</evidence>
<evidence type="ECO:0000256" key="1">
    <source>
        <dbReference type="SAM" id="MobiDB-lite"/>
    </source>
</evidence>
<accession>A0ABP1R6E3</accession>
<dbReference type="EMBL" id="CAXLJM020000064">
    <property type="protein sequence ID" value="CAL8120704.1"/>
    <property type="molecule type" value="Genomic_DNA"/>
</dbReference>
<feature type="region of interest" description="Disordered" evidence="1">
    <location>
        <begin position="1"/>
        <end position="21"/>
    </location>
</feature>
<feature type="compositionally biased region" description="Basic and acidic residues" evidence="1">
    <location>
        <begin position="11"/>
        <end position="21"/>
    </location>
</feature>
<feature type="compositionally biased region" description="Polar residues" evidence="1">
    <location>
        <begin position="292"/>
        <end position="324"/>
    </location>
</feature>
<reference evidence="2 3" key="1">
    <citation type="submission" date="2024-08" db="EMBL/GenBank/DDBJ databases">
        <authorList>
            <person name="Cucini C."/>
            <person name="Frati F."/>
        </authorList>
    </citation>
    <scope>NUCLEOTIDE SEQUENCE [LARGE SCALE GENOMIC DNA]</scope>
</reference>
<feature type="region of interest" description="Disordered" evidence="1">
    <location>
        <begin position="292"/>
        <end position="338"/>
    </location>
</feature>
<comment type="caution">
    <text evidence="2">The sequence shown here is derived from an EMBL/GenBank/DDBJ whole genome shotgun (WGS) entry which is preliminary data.</text>
</comment>
<evidence type="ECO:0000313" key="3">
    <source>
        <dbReference type="Proteomes" id="UP001642540"/>
    </source>
</evidence>
<feature type="region of interest" description="Disordered" evidence="1">
    <location>
        <begin position="359"/>
        <end position="397"/>
    </location>
</feature>
<proteinExistence type="predicted"/>